<keyword evidence="1" id="KW-0503">Monooxygenase</keyword>
<keyword evidence="1" id="KW-0560">Oxidoreductase</keyword>
<organism evidence="1 2">
    <name type="scientific">Micromonospora pisi</name>
    <dbReference type="NCBI Taxonomy" id="589240"/>
    <lineage>
        <taxon>Bacteria</taxon>
        <taxon>Bacillati</taxon>
        <taxon>Actinomycetota</taxon>
        <taxon>Actinomycetes</taxon>
        <taxon>Micromonosporales</taxon>
        <taxon>Micromonosporaceae</taxon>
        <taxon>Micromonospora</taxon>
    </lineage>
</organism>
<dbReference type="GO" id="GO:0004497">
    <property type="term" value="F:monooxygenase activity"/>
    <property type="evidence" value="ECO:0007669"/>
    <property type="project" value="UniProtKB-KW"/>
</dbReference>
<dbReference type="Gene3D" id="3.30.70.100">
    <property type="match status" value="2"/>
</dbReference>
<dbReference type="SUPFAM" id="SSF54909">
    <property type="entry name" value="Dimeric alpha+beta barrel"/>
    <property type="match status" value="1"/>
</dbReference>
<dbReference type="RefSeq" id="WP_121160200.1">
    <property type="nucleotide sequence ID" value="NZ_RBKT01000001.1"/>
</dbReference>
<dbReference type="InterPro" id="IPR011008">
    <property type="entry name" value="Dimeric_a/b-barrel"/>
</dbReference>
<proteinExistence type="predicted"/>
<protein>
    <submittedName>
        <fullName evidence="1">Antibiotic biosynthesis monooxygenase</fullName>
    </submittedName>
</protein>
<evidence type="ECO:0000313" key="1">
    <source>
        <dbReference type="EMBL" id="RKR92157.1"/>
    </source>
</evidence>
<dbReference type="AlphaFoldDB" id="A0A495JT34"/>
<keyword evidence="2" id="KW-1185">Reference proteome</keyword>
<name>A0A495JT34_9ACTN</name>
<reference evidence="1 2" key="1">
    <citation type="submission" date="2018-10" db="EMBL/GenBank/DDBJ databases">
        <title>Sequencing the genomes of 1000 actinobacteria strains.</title>
        <authorList>
            <person name="Klenk H.-P."/>
        </authorList>
    </citation>
    <scope>NUCLEOTIDE SEQUENCE [LARGE SCALE GENOMIC DNA]</scope>
    <source>
        <strain evidence="1 2">DSM 45175</strain>
    </source>
</reference>
<sequence length="226" mass="24752">MRVTDQLPDLTRTDVGVALSDEWVLGTPDRQRAAAEALVAAWREVAWPAGLLSYAIYLDTDGELIRHYSQWTDDAAADAFVRAGQASIVDRTDAVVPGIDRRDLARYRIYRGNRADDGRVPGAVVAVRVDAESADQARVWVDAVFDALAADDHLPAGGIGGFFHISTDGSQVLNYAEWTSPEAHLEALAANGDAISSGPLWARVWAMDGVRQVSVRRYRLYRTLTK</sequence>
<dbReference type="EMBL" id="RBKT01000001">
    <property type="protein sequence ID" value="RKR92157.1"/>
    <property type="molecule type" value="Genomic_DNA"/>
</dbReference>
<evidence type="ECO:0000313" key="2">
    <source>
        <dbReference type="Proteomes" id="UP000277671"/>
    </source>
</evidence>
<dbReference type="OrthoDB" id="1493813at2"/>
<gene>
    <name evidence="1" type="ORF">BDK92_6591</name>
</gene>
<accession>A0A495JT34</accession>
<dbReference type="Proteomes" id="UP000277671">
    <property type="component" value="Unassembled WGS sequence"/>
</dbReference>
<comment type="caution">
    <text evidence="1">The sequence shown here is derived from an EMBL/GenBank/DDBJ whole genome shotgun (WGS) entry which is preliminary data.</text>
</comment>